<sequence>MLKGLSKLCAIFPPSLLELVYGEETKQHISLKIVLISYVISILGSYTTLELLRHRTSTHGIFNCSSLSMGGIAIWSMHFLGNRAIILHDGDPQYQLEYNPGFTALSFFLPILVLLLAYLLTGTNEKVSPLRVFSGGIFGGLAICGMHYTGQAGISNYIAFYNIGYVIGSVIIAIFATVFTLALFFTLQSKWENAWWKLLGCSVLLASAVSGMHWVASLGTAYRYRRISNKGISQKTTIIFIGVISAAACFLLLAFAFVTTRQLKARKDRAEKVVLTRAIFDNEGKLLVTIDGMLISHEITDTYHERSLNDEFDVDHHIFYWIYKVSRSWKSVMNLVPIMKEHVKLSYPCNNEQIDYSLIFKERFIVTATRLAELLHEPLSQVGILYDGIMKTGQKKRRRSKRDEEMLNQISRISECNRYLSYGFRFAPVHLILDGLVRSLQVPREEITEYIDSMKLYRIYEESYKPDKFNDSMIPCKMLSLRMLDQEQMSFLKSSENITVKQILHFLSQNNHPQTFDSSLTLFKAELKEALSQINQYVNEYLFQDAILIPELTHIPCSGHYQGKHATMILFRHVIPIHIHLQPNNNVKFIPLSLFKANQWSILGQGEELFTQDIQREFSPIFKNLERIRTSQSSYPVITTIQKSEESFNPAFNGITVSKSISVSVENQFNADSHKNITNQTAVETTRCDVSWVDEVLSGIVWNH</sequence>
<dbReference type="OrthoDB" id="264015at2759"/>
<evidence type="ECO:0000259" key="2">
    <source>
        <dbReference type="PROSITE" id="PS50924"/>
    </source>
</evidence>
<feature type="transmembrane region" description="Helical" evidence="1">
    <location>
        <begin position="162"/>
        <end position="187"/>
    </location>
</feature>
<dbReference type="AlphaFoldDB" id="A0A899FTB4"/>
<organism evidence="3 4">
    <name type="scientific">Pneumocystis wakefieldiae</name>
    <dbReference type="NCBI Taxonomy" id="38082"/>
    <lineage>
        <taxon>Eukaryota</taxon>
        <taxon>Fungi</taxon>
        <taxon>Dikarya</taxon>
        <taxon>Ascomycota</taxon>
        <taxon>Taphrinomycotina</taxon>
        <taxon>Pneumocystomycetes</taxon>
        <taxon>Pneumocystaceae</taxon>
        <taxon>Pneumocystis</taxon>
    </lineage>
</organism>
<feature type="domain" description="MHYT" evidence="2">
    <location>
        <begin position="29"/>
        <end position="223"/>
    </location>
</feature>
<feature type="transmembrane region" description="Helical" evidence="1">
    <location>
        <begin position="101"/>
        <end position="120"/>
    </location>
</feature>
<dbReference type="PANTHER" id="PTHR35152">
    <property type="entry name" value="DOMAIN SIGNALLING PROTEIN, PUTATIVE (AFU_ORTHOLOGUE AFUA_5G11310)-RELATED"/>
    <property type="match status" value="1"/>
</dbReference>
<feature type="transmembrane region" description="Helical" evidence="1">
    <location>
        <begin position="194"/>
        <end position="216"/>
    </location>
</feature>
<name>A0A899FTB4_9ASCO</name>
<protein>
    <recommendedName>
        <fullName evidence="2">MHYT domain-containing protein</fullName>
    </recommendedName>
</protein>
<keyword evidence="1" id="KW-1133">Transmembrane helix</keyword>
<dbReference type="PANTHER" id="PTHR35152:SF1">
    <property type="entry name" value="DOMAIN SIGNALLING PROTEIN, PUTATIVE (AFU_ORTHOLOGUE AFUA_5G11310)-RELATED"/>
    <property type="match status" value="1"/>
</dbReference>
<evidence type="ECO:0000256" key="1">
    <source>
        <dbReference type="SAM" id="Phobius"/>
    </source>
</evidence>
<evidence type="ECO:0000313" key="4">
    <source>
        <dbReference type="Proteomes" id="UP000663699"/>
    </source>
</evidence>
<feature type="transmembrane region" description="Helical" evidence="1">
    <location>
        <begin position="61"/>
        <end position="81"/>
    </location>
</feature>
<dbReference type="Proteomes" id="UP000663699">
    <property type="component" value="Chromosome 4"/>
</dbReference>
<proteinExistence type="predicted"/>
<reference evidence="3" key="1">
    <citation type="submission" date="2020-06" db="EMBL/GenBank/DDBJ databases">
        <title>Genomes of multiple members of Pneumocystis genus reveal paths to human pathogen Pneumocystis jirovecii.</title>
        <authorList>
            <person name="Cisse O.H."/>
            <person name="Ma L."/>
            <person name="Dekker J."/>
            <person name="Khil P."/>
            <person name="Jo J."/>
            <person name="Brenchley J."/>
            <person name="Blair R."/>
            <person name="Pahar B."/>
            <person name="Chabe M."/>
            <person name="Van Rompay K.A."/>
            <person name="Keesler R."/>
            <person name="Sukura A."/>
            <person name="Hirsch V."/>
            <person name="Kutty G."/>
            <person name="Liu Y."/>
            <person name="Peng L."/>
            <person name="Chen J."/>
            <person name="Song J."/>
            <person name="Weissenbacher-Lang C."/>
            <person name="Xu J."/>
            <person name="Upham N.S."/>
            <person name="Stajich J.E."/>
            <person name="Cuomo C.A."/>
            <person name="Cushion M.T."/>
            <person name="Kovacs J.A."/>
        </authorList>
    </citation>
    <scope>NUCLEOTIDE SEQUENCE</scope>
    <source>
        <strain evidence="3">2A</strain>
    </source>
</reference>
<feature type="transmembrane region" description="Helical" evidence="1">
    <location>
        <begin position="236"/>
        <end position="259"/>
    </location>
</feature>
<dbReference type="InterPro" id="IPR005330">
    <property type="entry name" value="MHYT_dom"/>
</dbReference>
<gene>
    <name evidence="3" type="ORF">MERGE_002315</name>
</gene>
<keyword evidence="1" id="KW-0812">Transmembrane</keyword>
<dbReference type="Pfam" id="PF03707">
    <property type="entry name" value="MHYT"/>
    <property type="match status" value="2"/>
</dbReference>
<keyword evidence="4" id="KW-1185">Reference proteome</keyword>
<dbReference type="EMBL" id="CP054535">
    <property type="protein sequence ID" value="QSL65011.1"/>
    <property type="molecule type" value="Genomic_DNA"/>
</dbReference>
<feature type="transmembrane region" description="Helical" evidence="1">
    <location>
        <begin position="32"/>
        <end position="49"/>
    </location>
</feature>
<accession>A0A899FTB4</accession>
<feature type="transmembrane region" description="Helical" evidence="1">
    <location>
        <begin position="132"/>
        <end position="150"/>
    </location>
</feature>
<keyword evidence="1" id="KW-0472">Membrane</keyword>
<evidence type="ECO:0000313" key="3">
    <source>
        <dbReference type="EMBL" id="QSL65011.1"/>
    </source>
</evidence>
<dbReference type="PROSITE" id="PS50924">
    <property type="entry name" value="MHYT"/>
    <property type="match status" value="1"/>
</dbReference>